<proteinExistence type="predicted"/>
<dbReference type="InterPro" id="IPR005162">
    <property type="entry name" value="Retrotrans_gag_dom"/>
</dbReference>
<dbReference type="Pfam" id="PF03732">
    <property type="entry name" value="Retrotrans_gag"/>
    <property type="match status" value="1"/>
</dbReference>
<feature type="compositionally biased region" description="Polar residues" evidence="2">
    <location>
        <begin position="35"/>
        <end position="44"/>
    </location>
</feature>
<evidence type="ECO:0000259" key="3">
    <source>
        <dbReference type="PROSITE" id="PS50158"/>
    </source>
</evidence>
<keyword evidence="1" id="KW-0863">Zinc-finger</keyword>
<keyword evidence="1" id="KW-0479">Metal-binding</keyword>
<dbReference type="GO" id="GO:0008270">
    <property type="term" value="F:zinc ion binding"/>
    <property type="evidence" value="ECO:0007669"/>
    <property type="project" value="UniProtKB-KW"/>
</dbReference>
<organism evidence="4 5">
    <name type="scientific">Platanthera zijinensis</name>
    <dbReference type="NCBI Taxonomy" id="2320716"/>
    <lineage>
        <taxon>Eukaryota</taxon>
        <taxon>Viridiplantae</taxon>
        <taxon>Streptophyta</taxon>
        <taxon>Embryophyta</taxon>
        <taxon>Tracheophyta</taxon>
        <taxon>Spermatophyta</taxon>
        <taxon>Magnoliopsida</taxon>
        <taxon>Liliopsida</taxon>
        <taxon>Asparagales</taxon>
        <taxon>Orchidaceae</taxon>
        <taxon>Orchidoideae</taxon>
        <taxon>Orchideae</taxon>
        <taxon>Orchidinae</taxon>
        <taxon>Platanthera</taxon>
    </lineage>
</organism>
<dbReference type="InterPro" id="IPR001878">
    <property type="entry name" value="Znf_CCHC"/>
</dbReference>
<evidence type="ECO:0000313" key="4">
    <source>
        <dbReference type="EMBL" id="KAK8955020.1"/>
    </source>
</evidence>
<feature type="region of interest" description="Disordered" evidence="2">
    <location>
        <begin position="24"/>
        <end position="44"/>
    </location>
</feature>
<evidence type="ECO:0000313" key="5">
    <source>
        <dbReference type="Proteomes" id="UP001418222"/>
    </source>
</evidence>
<evidence type="ECO:0000256" key="1">
    <source>
        <dbReference type="PROSITE-ProRule" id="PRU00047"/>
    </source>
</evidence>
<keyword evidence="5" id="KW-1185">Reference proteome</keyword>
<gene>
    <name evidence="4" type="ORF">KSP39_PZI001851</name>
</gene>
<protein>
    <recommendedName>
        <fullName evidence="3">CCHC-type domain-containing protein</fullName>
    </recommendedName>
</protein>
<feature type="region of interest" description="Disordered" evidence="2">
    <location>
        <begin position="308"/>
        <end position="327"/>
    </location>
</feature>
<dbReference type="SMART" id="SM00343">
    <property type="entry name" value="ZnF_C2HC"/>
    <property type="match status" value="1"/>
</dbReference>
<dbReference type="Proteomes" id="UP001418222">
    <property type="component" value="Unassembled WGS sequence"/>
</dbReference>
<comment type="caution">
    <text evidence="4">The sequence shown here is derived from an EMBL/GenBank/DDBJ whole genome shotgun (WGS) entry which is preliminary data.</text>
</comment>
<keyword evidence="1" id="KW-0862">Zinc</keyword>
<dbReference type="InterPro" id="IPR036875">
    <property type="entry name" value="Znf_CCHC_sf"/>
</dbReference>
<name>A0AAP0C107_9ASPA</name>
<dbReference type="AlphaFoldDB" id="A0AAP0C107"/>
<dbReference type="PANTHER" id="PTHR34482:SF36">
    <property type="entry name" value="RETROTRANSPOSON GAG DOMAIN-CONTAINING PROTEIN"/>
    <property type="match status" value="1"/>
</dbReference>
<dbReference type="EMBL" id="JBBWWQ010000002">
    <property type="protein sequence ID" value="KAK8955020.1"/>
    <property type="molecule type" value="Genomic_DNA"/>
</dbReference>
<dbReference type="PANTHER" id="PTHR34482">
    <property type="entry name" value="DNA DAMAGE-INDUCIBLE PROTEIN 1-LIKE"/>
    <property type="match status" value="1"/>
</dbReference>
<feature type="domain" description="CCHC-type" evidence="3">
    <location>
        <begin position="337"/>
        <end position="352"/>
    </location>
</feature>
<evidence type="ECO:0000256" key="2">
    <source>
        <dbReference type="SAM" id="MobiDB-lite"/>
    </source>
</evidence>
<dbReference type="GO" id="GO:0003676">
    <property type="term" value="F:nucleic acid binding"/>
    <property type="evidence" value="ECO:0007669"/>
    <property type="project" value="InterPro"/>
</dbReference>
<dbReference type="PROSITE" id="PS50158">
    <property type="entry name" value="ZF_CCHC"/>
    <property type="match status" value="1"/>
</dbReference>
<sequence length="379" mass="41924">MASLAPHFILFALKVHTTPIGRGAIRSGAGPSRNAGDSNTSASTVASPCSAEMIKMITEALIVAMDARPMRIATTVAPHTPEVVPVPVTTAVPVVEPVVQDNGRMNQELKYFLSLCPPTFKGIDDTPTDAEDWLINIKYLLEAAGIFEEMKVSLATFMLEGDAKLWWVEERKRLFSGRLLTHISMGEFAASFLRCYLPTSTRLALKGQFLRLLQQEMSVDAYLLEFTRLSRYARNIIADEEEKTHRFHEGLRDNLRLPLITLKGANFSSLVEAARYLEMDIEKTQRRKRRQGKSSNFNAPQLLLKSESGRYKKRSRRAEGTPSTVSGATIAGGPATCFTCGKVGHKSFACRSGPSRTGWSGGHYSCNMAKLYREGEAVE</sequence>
<accession>A0AAP0C107</accession>
<reference evidence="4 5" key="1">
    <citation type="journal article" date="2022" name="Nat. Plants">
        <title>Genomes of leafy and leafless Platanthera orchids illuminate the evolution of mycoheterotrophy.</title>
        <authorList>
            <person name="Li M.H."/>
            <person name="Liu K.W."/>
            <person name="Li Z."/>
            <person name="Lu H.C."/>
            <person name="Ye Q.L."/>
            <person name="Zhang D."/>
            <person name="Wang J.Y."/>
            <person name="Li Y.F."/>
            <person name="Zhong Z.M."/>
            <person name="Liu X."/>
            <person name="Yu X."/>
            <person name="Liu D.K."/>
            <person name="Tu X.D."/>
            <person name="Liu B."/>
            <person name="Hao Y."/>
            <person name="Liao X.Y."/>
            <person name="Jiang Y.T."/>
            <person name="Sun W.H."/>
            <person name="Chen J."/>
            <person name="Chen Y.Q."/>
            <person name="Ai Y."/>
            <person name="Zhai J.W."/>
            <person name="Wu S.S."/>
            <person name="Zhou Z."/>
            <person name="Hsiao Y.Y."/>
            <person name="Wu W.L."/>
            <person name="Chen Y.Y."/>
            <person name="Lin Y.F."/>
            <person name="Hsu J.L."/>
            <person name="Li C.Y."/>
            <person name="Wang Z.W."/>
            <person name="Zhao X."/>
            <person name="Zhong W.Y."/>
            <person name="Ma X.K."/>
            <person name="Ma L."/>
            <person name="Huang J."/>
            <person name="Chen G.Z."/>
            <person name="Huang M.Z."/>
            <person name="Huang L."/>
            <person name="Peng D.H."/>
            <person name="Luo Y.B."/>
            <person name="Zou S.Q."/>
            <person name="Chen S.P."/>
            <person name="Lan S."/>
            <person name="Tsai W.C."/>
            <person name="Van de Peer Y."/>
            <person name="Liu Z.J."/>
        </authorList>
    </citation>
    <scope>NUCLEOTIDE SEQUENCE [LARGE SCALE GENOMIC DNA]</scope>
    <source>
        <strain evidence="4">Lor287</strain>
    </source>
</reference>
<dbReference type="SUPFAM" id="SSF57756">
    <property type="entry name" value="Retrovirus zinc finger-like domains"/>
    <property type="match status" value="1"/>
</dbReference>